<proteinExistence type="predicted"/>
<dbReference type="Gene3D" id="4.10.810.10">
    <property type="entry name" value="Virus Scaffolding Protein, Chain A"/>
    <property type="match status" value="1"/>
</dbReference>
<dbReference type="SMART" id="SM00914">
    <property type="entry name" value="IDEAL"/>
    <property type="match status" value="1"/>
</dbReference>
<sequence length="77" mass="9099">MNQNGQKNELLIITSTNSESTMYEKEAELVINQSLFSFKQTKLMEQIDHTLVNRDEVLFMELSKKYSMLLSQYNYLL</sequence>
<dbReference type="Pfam" id="PF08858">
    <property type="entry name" value="IDEAL"/>
    <property type="match status" value="1"/>
</dbReference>
<dbReference type="EMBL" id="JADCLJ010000020">
    <property type="protein sequence ID" value="MBE4908946.1"/>
    <property type="molecule type" value="Genomic_DNA"/>
</dbReference>
<accession>A0ABR9QKB7</accession>
<dbReference type="RefSeq" id="WP_193537052.1">
    <property type="nucleotide sequence ID" value="NZ_JADCLJ010000020.1"/>
</dbReference>
<comment type="caution">
    <text evidence="2">The sequence shown here is derived from an EMBL/GenBank/DDBJ whole genome shotgun (WGS) entry which is preliminary data.</text>
</comment>
<name>A0ABR9QKB7_9BACI</name>
<evidence type="ECO:0000313" key="2">
    <source>
        <dbReference type="EMBL" id="MBE4908946.1"/>
    </source>
</evidence>
<dbReference type="InterPro" id="IPR014957">
    <property type="entry name" value="IDEAL_dom"/>
</dbReference>
<gene>
    <name evidence="2" type="ORF">IMZ08_12830</name>
</gene>
<evidence type="ECO:0000313" key="3">
    <source>
        <dbReference type="Proteomes" id="UP001516662"/>
    </source>
</evidence>
<organism evidence="2 3">
    <name type="scientific">Litchfieldia luteola</name>
    <dbReference type="NCBI Taxonomy" id="682179"/>
    <lineage>
        <taxon>Bacteria</taxon>
        <taxon>Bacillati</taxon>
        <taxon>Bacillota</taxon>
        <taxon>Bacilli</taxon>
        <taxon>Bacillales</taxon>
        <taxon>Bacillaceae</taxon>
        <taxon>Litchfieldia</taxon>
    </lineage>
</organism>
<keyword evidence="3" id="KW-1185">Reference proteome</keyword>
<feature type="domain" description="IDEAL" evidence="1">
    <location>
        <begin position="30"/>
        <end position="66"/>
    </location>
</feature>
<protein>
    <submittedName>
        <fullName evidence="2">IDEAL domain-containing protein</fullName>
    </submittedName>
</protein>
<dbReference type="InterPro" id="IPR027393">
    <property type="entry name" value="Virus_scaffolding_prot_C"/>
</dbReference>
<dbReference type="Proteomes" id="UP001516662">
    <property type="component" value="Unassembled WGS sequence"/>
</dbReference>
<reference evidence="2 3" key="1">
    <citation type="submission" date="2020-10" db="EMBL/GenBank/DDBJ databases">
        <title>Bacillus sp. HD4P25, an endophyte from a halophyte.</title>
        <authorList>
            <person name="Sun J.-Q."/>
        </authorList>
    </citation>
    <scope>NUCLEOTIDE SEQUENCE [LARGE SCALE GENOMIC DNA]</scope>
    <source>
        <strain evidence="2 3">YIM 93174</strain>
    </source>
</reference>
<evidence type="ECO:0000259" key="1">
    <source>
        <dbReference type="SMART" id="SM00914"/>
    </source>
</evidence>